<dbReference type="Proteomes" id="UP001529423">
    <property type="component" value="Unassembled WGS sequence"/>
</dbReference>
<evidence type="ECO:0000313" key="3">
    <source>
        <dbReference type="EMBL" id="MDM8334670.1"/>
    </source>
</evidence>
<gene>
    <name evidence="3" type="ORF">QUW46_08870</name>
</gene>
<evidence type="ECO:0000256" key="1">
    <source>
        <dbReference type="SAM" id="Phobius"/>
    </source>
</evidence>
<feature type="transmembrane region" description="Helical" evidence="1">
    <location>
        <begin position="97"/>
        <end position="122"/>
    </location>
</feature>
<evidence type="ECO:0000259" key="2">
    <source>
        <dbReference type="Pfam" id="PF01478"/>
    </source>
</evidence>
<dbReference type="Pfam" id="PF01478">
    <property type="entry name" value="Peptidase_A24"/>
    <property type="match status" value="1"/>
</dbReference>
<keyword evidence="1" id="KW-1133">Transmembrane helix</keyword>
<dbReference type="InterPro" id="IPR000045">
    <property type="entry name" value="Prepilin_IV_endopep_pep"/>
</dbReference>
<accession>A0ABT7VPJ8</accession>
<feature type="transmembrane region" description="Helical" evidence="1">
    <location>
        <begin position="45"/>
        <end position="62"/>
    </location>
</feature>
<keyword evidence="1" id="KW-0812">Transmembrane</keyword>
<comment type="caution">
    <text evidence="3">The sequence shown here is derived from an EMBL/GenBank/DDBJ whole genome shotgun (WGS) entry which is preliminary data.</text>
</comment>
<proteinExistence type="predicted"/>
<feature type="domain" description="Prepilin type IV endopeptidase peptidase" evidence="2">
    <location>
        <begin position="28"/>
        <end position="119"/>
    </location>
</feature>
<reference evidence="3" key="1">
    <citation type="submission" date="2023-06" db="EMBL/GenBank/DDBJ databases">
        <title>Identification and characterization of horizontal gene transfer across gut microbiota members of farm animals based on homology search.</title>
        <authorList>
            <person name="Schwarzerova J."/>
            <person name="Nykrynova M."/>
            <person name="Jureckova K."/>
            <person name="Cejkova D."/>
            <person name="Rychlik I."/>
        </authorList>
    </citation>
    <scope>NUCLEOTIDE SEQUENCE</scope>
    <source>
        <strain evidence="3">105_WCHN</strain>
    </source>
</reference>
<keyword evidence="4" id="KW-1185">Reference proteome</keyword>
<dbReference type="EMBL" id="JAUDEO010000079">
    <property type="protein sequence ID" value="MDM8334670.1"/>
    <property type="molecule type" value="Genomic_DNA"/>
</dbReference>
<feature type="transmembrane region" description="Helical" evidence="1">
    <location>
        <begin position="20"/>
        <end position="38"/>
    </location>
</feature>
<feature type="transmembrane region" description="Helical" evidence="1">
    <location>
        <begin position="128"/>
        <end position="147"/>
    </location>
</feature>
<organism evidence="3 4">
    <name type="scientific">Limosilactobacillus panis</name>
    <dbReference type="NCBI Taxonomy" id="47493"/>
    <lineage>
        <taxon>Bacteria</taxon>
        <taxon>Bacillati</taxon>
        <taxon>Bacillota</taxon>
        <taxon>Bacilli</taxon>
        <taxon>Lactobacillales</taxon>
        <taxon>Lactobacillaceae</taxon>
        <taxon>Limosilactobacillus</taxon>
    </lineage>
</organism>
<dbReference type="RefSeq" id="WP_289561368.1">
    <property type="nucleotide sequence ID" value="NZ_JAUDEO010000079.1"/>
</dbReference>
<name>A0ABT7VPJ8_9LACO</name>
<sequence>MPVTEAFAGLAATLLCGDQLLFSTIFLLIITSLVILASSDYFHQFILPVFILGLSPLFFLYHPPWSPIDILLASGEVVIFTILTFKFRSLGSGDWEFLLMVILTLGWYNTALVTFLACASSFPAFRLTRIPLMPGLALGMGATLIWLKETGALP</sequence>
<keyword evidence="1" id="KW-0472">Membrane</keyword>
<evidence type="ECO:0000313" key="4">
    <source>
        <dbReference type="Proteomes" id="UP001529423"/>
    </source>
</evidence>
<reference evidence="3" key="2">
    <citation type="submission" date="2023-06" db="EMBL/GenBank/DDBJ databases">
        <authorList>
            <person name="Zeman M."/>
            <person name="Kubasova T."/>
            <person name="Jahodarova E."/>
            <person name="Nykrynova M."/>
            <person name="Rychlik I."/>
        </authorList>
    </citation>
    <scope>NUCLEOTIDE SEQUENCE</scope>
    <source>
        <strain evidence="3">105_WCHN</strain>
    </source>
</reference>
<protein>
    <recommendedName>
        <fullName evidence="2">Prepilin type IV endopeptidase peptidase domain-containing protein</fullName>
    </recommendedName>
</protein>